<evidence type="ECO:0008006" key="2">
    <source>
        <dbReference type="Google" id="ProtNLM"/>
    </source>
</evidence>
<organism evidence="1">
    <name type="scientific">Leptospirillum ferriphilum</name>
    <dbReference type="NCBI Taxonomy" id="178606"/>
    <lineage>
        <taxon>Bacteria</taxon>
        <taxon>Pseudomonadati</taxon>
        <taxon>Nitrospirota</taxon>
        <taxon>Nitrospiria</taxon>
        <taxon>Nitrospirales</taxon>
        <taxon>Nitrospiraceae</taxon>
        <taxon>Leptospirillum</taxon>
    </lineage>
</organism>
<dbReference type="AlphaFoldDB" id="A0A7C3LSM4"/>
<comment type="caution">
    <text evidence="1">The sequence shown here is derived from an EMBL/GenBank/DDBJ whole genome shotgun (WGS) entry which is preliminary data.</text>
</comment>
<accession>A0A7C3LSM4</accession>
<dbReference type="InterPro" id="IPR009097">
    <property type="entry name" value="Cyclic_Pdiesterase"/>
</dbReference>
<gene>
    <name evidence="1" type="ORF">ENX03_06745</name>
</gene>
<name>A0A7C3LSM4_9BACT</name>
<sequence>MPEDLHSTVLFGGIRPDRAIGLWKKAACHLALYLAPVCRIHLVPAWEKRRHLLVMVFSESSPFWRAVTGIADDLSRELLERRCSRPFWPHMTLSRNLNGNSLSRTISTSGTDFIEWPTPFFSGIRLYESVLPAKRKGPRYKILEDCPFPGMTNVG</sequence>
<dbReference type="EMBL" id="DTMM01000137">
    <property type="protein sequence ID" value="HFT93620.1"/>
    <property type="molecule type" value="Genomic_DNA"/>
</dbReference>
<dbReference type="SUPFAM" id="SSF55144">
    <property type="entry name" value="LigT-like"/>
    <property type="match status" value="1"/>
</dbReference>
<protein>
    <recommendedName>
        <fullName evidence="2">2'-5' RNA ligase</fullName>
    </recommendedName>
</protein>
<proteinExistence type="predicted"/>
<reference evidence="1" key="1">
    <citation type="journal article" date="2020" name="mSystems">
        <title>Genome- and Community-Level Interaction Insights into Carbon Utilization and Element Cycling Functions of Hydrothermarchaeota in Hydrothermal Sediment.</title>
        <authorList>
            <person name="Zhou Z."/>
            <person name="Liu Y."/>
            <person name="Xu W."/>
            <person name="Pan J."/>
            <person name="Luo Z.H."/>
            <person name="Li M."/>
        </authorList>
    </citation>
    <scope>NUCLEOTIDE SEQUENCE [LARGE SCALE GENOMIC DNA]</scope>
    <source>
        <strain evidence="1">SpSt-902</strain>
    </source>
</reference>
<evidence type="ECO:0000313" key="1">
    <source>
        <dbReference type="EMBL" id="HFT93620.1"/>
    </source>
</evidence>
<dbReference type="Gene3D" id="3.90.1140.10">
    <property type="entry name" value="Cyclic phosphodiesterase"/>
    <property type="match status" value="1"/>
</dbReference>